<comment type="catalytic activity">
    <reaction evidence="10">
        <text>an NDP-alpha-D-glucose + (2R)-3-phosphoglycerate = (2R)-2-O-(alpha-D-glucopyranosyl)-3-phospho-glycerate + a ribonucleoside 5'-diphosphate + H(+)</text>
        <dbReference type="Rhea" id="RHEA:47244"/>
        <dbReference type="ChEBI" id="CHEBI:15378"/>
        <dbReference type="ChEBI" id="CHEBI:57930"/>
        <dbReference type="ChEBI" id="CHEBI:58272"/>
        <dbReference type="ChEBI" id="CHEBI:62600"/>
        <dbReference type="ChEBI" id="CHEBI:76533"/>
        <dbReference type="EC" id="2.4.1.266"/>
    </reaction>
    <physiologicalReaction direction="left-to-right" evidence="10">
        <dbReference type="Rhea" id="RHEA:47245"/>
    </physiologicalReaction>
</comment>
<comment type="caution">
    <text evidence="12">The sequence shown here is derived from an EMBL/GenBank/DDBJ whole genome shotgun (WGS) entry which is preliminary data.</text>
</comment>
<reference evidence="13" key="1">
    <citation type="journal article" date="2019" name="Int. J. Syst. Evol. Microbiol.">
        <title>The Global Catalogue of Microorganisms (GCM) 10K type strain sequencing project: providing services to taxonomists for standard genome sequencing and annotation.</title>
        <authorList>
            <consortium name="The Broad Institute Genomics Platform"/>
            <consortium name="The Broad Institute Genome Sequencing Center for Infectious Disease"/>
            <person name="Wu L."/>
            <person name="Ma J."/>
        </authorList>
    </citation>
    <scope>NUCLEOTIDE SEQUENCE [LARGE SCALE GENOMIC DNA]</scope>
    <source>
        <strain evidence="13">JCM 17809</strain>
    </source>
</reference>
<dbReference type="Pfam" id="PF00535">
    <property type="entry name" value="Glycos_transf_2"/>
    <property type="match status" value="1"/>
</dbReference>
<evidence type="ECO:0000256" key="5">
    <source>
        <dbReference type="ARBA" id="ARBA00022679"/>
    </source>
</evidence>
<evidence type="ECO:0000256" key="9">
    <source>
        <dbReference type="ARBA" id="ARBA00048689"/>
    </source>
</evidence>
<accession>A0ABP8KDR1</accession>
<dbReference type="InterPro" id="IPR001173">
    <property type="entry name" value="Glyco_trans_2-like"/>
</dbReference>
<keyword evidence="4" id="KW-0328">Glycosyltransferase</keyword>
<evidence type="ECO:0000256" key="8">
    <source>
        <dbReference type="ARBA" id="ARBA00040894"/>
    </source>
</evidence>
<gene>
    <name evidence="12" type="ORF">GCM10023168_16770</name>
</gene>
<comment type="catalytic activity">
    <reaction evidence="9">
        <text>(2R)-3-phosphoglycerate + UDP-alpha-D-glucose = (2R)-2-O-(alpha-D-glucopyranosyl)-3-phospho-glycerate + UDP + H(+)</text>
        <dbReference type="Rhea" id="RHEA:31319"/>
        <dbReference type="ChEBI" id="CHEBI:15378"/>
        <dbReference type="ChEBI" id="CHEBI:58223"/>
        <dbReference type="ChEBI" id="CHEBI:58272"/>
        <dbReference type="ChEBI" id="CHEBI:58885"/>
        <dbReference type="ChEBI" id="CHEBI:62600"/>
        <dbReference type="EC" id="2.4.1.266"/>
    </reaction>
    <physiologicalReaction direction="left-to-right" evidence="9">
        <dbReference type="Rhea" id="RHEA:31320"/>
    </physiologicalReaction>
</comment>
<keyword evidence="13" id="KW-1185">Reference proteome</keyword>
<organism evidence="12 13">
    <name type="scientific">Fodinibacter luteus</name>
    <dbReference type="NCBI Taxonomy" id="552064"/>
    <lineage>
        <taxon>Bacteria</taxon>
        <taxon>Bacillati</taxon>
        <taxon>Actinomycetota</taxon>
        <taxon>Actinomycetes</taxon>
        <taxon>Micrococcales</taxon>
        <taxon>Intrasporangiaceae</taxon>
        <taxon>Fodinibacter (ex Wang et al. 2009)</taxon>
    </lineage>
</organism>
<evidence type="ECO:0000256" key="10">
    <source>
        <dbReference type="ARBA" id="ARBA00048997"/>
    </source>
</evidence>
<proteinExistence type="inferred from homology"/>
<dbReference type="InterPro" id="IPR029044">
    <property type="entry name" value="Nucleotide-diphossugar_trans"/>
</dbReference>
<dbReference type="EMBL" id="BAABGM010000011">
    <property type="protein sequence ID" value="GAA4404302.1"/>
    <property type="molecule type" value="Genomic_DNA"/>
</dbReference>
<comment type="similarity">
    <text evidence="3">Belongs to the glycosyltransferase 2 family.</text>
</comment>
<dbReference type="CDD" id="cd04179">
    <property type="entry name" value="DPM_DPG-synthase_like"/>
    <property type="match status" value="1"/>
</dbReference>
<dbReference type="Gene3D" id="3.90.550.10">
    <property type="entry name" value="Spore Coat Polysaccharide Biosynthesis Protein SpsA, Chain A"/>
    <property type="match status" value="1"/>
</dbReference>
<evidence type="ECO:0000313" key="13">
    <source>
        <dbReference type="Proteomes" id="UP001500945"/>
    </source>
</evidence>
<evidence type="ECO:0000256" key="4">
    <source>
        <dbReference type="ARBA" id="ARBA00022676"/>
    </source>
</evidence>
<sequence>MPAMGDLPGAVPGATVAAVVPCKDEADRIAATVRAVASLPGVARVVVVDDGSSDDTARVAREAGADVVRHERNRGKAAALETGVRRVRELDAADAGRVRPAAGAAALLFVDGDLQETAANLGVLTTPVLDGTADMTIATLPAQLTTGGGRGLVVNLARDGIRRLTGFTAVQPLSGMRCLSPRAFESATPLARGWGVETALTVDVLRAGLTVVEVPCELQHRVSGSDWRGQLHRAGQYRDVWLALVRRGWRPWHRG</sequence>
<evidence type="ECO:0000256" key="1">
    <source>
        <dbReference type="ARBA" id="ARBA00001936"/>
    </source>
</evidence>
<keyword evidence="5" id="KW-0808">Transferase</keyword>
<dbReference type="InterPro" id="IPR050256">
    <property type="entry name" value="Glycosyltransferase_2"/>
</dbReference>
<evidence type="ECO:0000259" key="11">
    <source>
        <dbReference type="Pfam" id="PF00535"/>
    </source>
</evidence>
<dbReference type="PANTHER" id="PTHR48090">
    <property type="entry name" value="UNDECAPRENYL-PHOSPHATE 4-DEOXY-4-FORMAMIDO-L-ARABINOSE TRANSFERASE-RELATED"/>
    <property type="match status" value="1"/>
</dbReference>
<comment type="cofactor">
    <cofactor evidence="1">
        <name>Mn(2+)</name>
        <dbReference type="ChEBI" id="CHEBI:29035"/>
    </cofactor>
</comment>
<evidence type="ECO:0000256" key="2">
    <source>
        <dbReference type="ARBA" id="ARBA00001946"/>
    </source>
</evidence>
<dbReference type="SUPFAM" id="SSF53448">
    <property type="entry name" value="Nucleotide-diphospho-sugar transferases"/>
    <property type="match status" value="1"/>
</dbReference>
<protein>
    <recommendedName>
        <fullName evidence="8">Glucosyl-3-phosphoglycerate synthase</fullName>
        <ecNumber evidence="7">2.4.1.266</ecNumber>
    </recommendedName>
</protein>
<dbReference type="PANTHER" id="PTHR48090:SF10">
    <property type="entry name" value="GLUCOSYL-3-PHOSPHOGLYCERATE SYNTHASE"/>
    <property type="match status" value="1"/>
</dbReference>
<comment type="cofactor">
    <cofactor evidence="2">
        <name>Mg(2+)</name>
        <dbReference type="ChEBI" id="CHEBI:18420"/>
    </cofactor>
</comment>
<evidence type="ECO:0000256" key="7">
    <source>
        <dbReference type="ARBA" id="ARBA00039022"/>
    </source>
</evidence>
<evidence type="ECO:0000313" key="12">
    <source>
        <dbReference type="EMBL" id="GAA4404302.1"/>
    </source>
</evidence>
<name>A0ABP8KDR1_9MICO</name>
<evidence type="ECO:0000256" key="6">
    <source>
        <dbReference type="ARBA" id="ARBA00022842"/>
    </source>
</evidence>
<evidence type="ECO:0000256" key="3">
    <source>
        <dbReference type="ARBA" id="ARBA00006739"/>
    </source>
</evidence>
<dbReference type="Proteomes" id="UP001500945">
    <property type="component" value="Unassembled WGS sequence"/>
</dbReference>
<keyword evidence="6" id="KW-0460">Magnesium</keyword>
<dbReference type="EC" id="2.4.1.266" evidence="7"/>
<feature type="domain" description="Glycosyltransferase 2-like" evidence="11">
    <location>
        <begin position="19"/>
        <end position="142"/>
    </location>
</feature>